<dbReference type="PANTHER" id="PTHR33295:SF20">
    <property type="entry name" value="ATPASE"/>
    <property type="match status" value="1"/>
</dbReference>
<dbReference type="GO" id="GO:0005524">
    <property type="term" value="F:ATP binding"/>
    <property type="evidence" value="ECO:0007669"/>
    <property type="project" value="UniProtKB-KW"/>
</dbReference>
<comment type="caution">
    <text evidence="3">The sequence shown here is derived from an EMBL/GenBank/DDBJ whole genome shotgun (WGS) entry which is preliminary data.</text>
</comment>
<evidence type="ECO:0000259" key="2">
    <source>
        <dbReference type="Pfam" id="PF13635"/>
    </source>
</evidence>
<keyword evidence="4" id="KW-1185">Reference proteome</keyword>
<dbReference type="SUPFAM" id="SSF52540">
    <property type="entry name" value="P-loop containing nucleoside triphosphate hydrolases"/>
    <property type="match status" value="1"/>
</dbReference>
<dbReference type="Pfam" id="PF13173">
    <property type="entry name" value="AAA_14"/>
    <property type="match status" value="1"/>
</dbReference>
<dbReference type="InterPro" id="IPR025420">
    <property type="entry name" value="DUF4143"/>
</dbReference>
<evidence type="ECO:0000313" key="3">
    <source>
        <dbReference type="EMBL" id="RDB57567.1"/>
    </source>
</evidence>
<keyword evidence="3" id="KW-0067">ATP-binding</keyword>
<feature type="domain" description="AAA" evidence="1">
    <location>
        <begin position="20"/>
        <end position="149"/>
    </location>
</feature>
<name>A0A369LFZ8_9ACTN</name>
<reference evidence="3 4" key="1">
    <citation type="journal article" date="2018" name="Elife">
        <title>Discovery and characterization of a prevalent human gut bacterial enzyme sufficient for the inactivation of a family of plant toxins.</title>
        <authorList>
            <person name="Koppel N."/>
            <person name="Bisanz J.E."/>
            <person name="Pandelia M.E."/>
            <person name="Turnbaugh P.J."/>
            <person name="Balskus E.P."/>
        </authorList>
    </citation>
    <scope>NUCLEOTIDE SEQUENCE [LARGE SCALE GENOMIC DNA]</scope>
    <source>
        <strain evidence="4">anaerobia AP69FAA</strain>
    </source>
</reference>
<dbReference type="OrthoDB" id="9801684at2"/>
<sequence>MIVRQKYLDKLIAFQDTDLVKVVTGIRRCGKSTLLDMMREHLAAQGVPENRLLTFKMESMELASIADYRELYDLVVGRIAGQPHTYLFFDELQNVEGWEKAINALRVDADCDIYVTGSNAFLLSSELATLISGRYVEIAMQPLTFAEYLDFRGASWQPAGKTGSDIALFADGSFATLSSLFDQYRMFGGFPYLALQEPNEAKHREYLRSIYQTIIVRDIMTRAQRKGLRAVSNRSVLERICAFLADNIGNETSSNKIAGTLKADGESTNRATTDFYISTLVEAYLFNRVQRYDIKGRELLKTGGKYYIADAGMRSYLDSYRNTNTGRVLENLVYNQLVFDDYDVLVGHLRGGEVDFVATKPRQKMYVQVTEDMRDEETMRRELAPLKRIGDEYRKIVVVAEGTYPADIDGIEIVNVIDFLLHR</sequence>
<feature type="domain" description="DUF4143" evidence="2">
    <location>
        <begin position="229"/>
        <end position="369"/>
    </location>
</feature>
<dbReference type="InterPro" id="IPR027417">
    <property type="entry name" value="P-loop_NTPase"/>
</dbReference>
<dbReference type="RefSeq" id="WP_042435432.1">
    <property type="nucleotide sequence ID" value="NZ_CALLUE010000154.1"/>
</dbReference>
<evidence type="ECO:0000259" key="1">
    <source>
        <dbReference type="Pfam" id="PF13173"/>
    </source>
</evidence>
<keyword evidence="3" id="KW-0547">Nucleotide-binding</keyword>
<evidence type="ECO:0000313" key="4">
    <source>
        <dbReference type="Proteomes" id="UP000253792"/>
    </source>
</evidence>
<protein>
    <submittedName>
        <fullName evidence="3">ATP-binding protein</fullName>
    </submittedName>
</protein>
<dbReference type="Proteomes" id="UP000253792">
    <property type="component" value="Unassembled WGS sequence"/>
</dbReference>
<dbReference type="STRING" id="1034345.GCA_000236865_01273"/>
<proteinExistence type="predicted"/>
<gene>
    <name evidence="3" type="ORF">C1880_01760</name>
</gene>
<dbReference type="PANTHER" id="PTHR33295">
    <property type="entry name" value="ATPASE"/>
    <property type="match status" value="1"/>
</dbReference>
<dbReference type="Pfam" id="PF13635">
    <property type="entry name" value="DUF4143"/>
    <property type="match status" value="1"/>
</dbReference>
<dbReference type="AlphaFoldDB" id="A0A369LFZ8"/>
<dbReference type="EMBL" id="PPTP01000001">
    <property type="protein sequence ID" value="RDB57567.1"/>
    <property type="molecule type" value="Genomic_DNA"/>
</dbReference>
<dbReference type="InterPro" id="IPR041682">
    <property type="entry name" value="AAA_14"/>
</dbReference>
<organism evidence="3 4">
    <name type="scientific">Senegalimassilia anaerobia</name>
    <dbReference type="NCBI Taxonomy" id="1473216"/>
    <lineage>
        <taxon>Bacteria</taxon>
        <taxon>Bacillati</taxon>
        <taxon>Actinomycetota</taxon>
        <taxon>Coriobacteriia</taxon>
        <taxon>Coriobacteriales</taxon>
        <taxon>Coriobacteriaceae</taxon>
        <taxon>Senegalimassilia</taxon>
    </lineage>
</organism>
<accession>A0A369LFZ8</accession>